<dbReference type="PANTHER" id="PTHR30047">
    <property type="entry name" value="HIGH-AFFINITY CHOLINE TRANSPORT PROTEIN-RELATED"/>
    <property type="match status" value="1"/>
</dbReference>
<feature type="transmembrane region" description="Helical" evidence="8">
    <location>
        <begin position="18"/>
        <end position="35"/>
    </location>
</feature>
<feature type="transmembrane region" description="Helical" evidence="8">
    <location>
        <begin position="95"/>
        <end position="116"/>
    </location>
</feature>
<keyword evidence="5 8" id="KW-0812">Transmembrane</keyword>
<evidence type="ECO:0000256" key="7">
    <source>
        <dbReference type="ARBA" id="ARBA00023136"/>
    </source>
</evidence>
<feature type="transmembrane region" description="Helical" evidence="8">
    <location>
        <begin position="144"/>
        <end position="167"/>
    </location>
</feature>
<reference evidence="9" key="1">
    <citation type="submission" date="2022-06" db="EMBL/GenBank/DDBJ databases">
        <title>Complete Genome Sequence of Arcanobacterium pinnipediorum strain DSM 28752 isolated from a harbour seal.</title>
        <authorList>
            <person name="Borowiak M."/>
            <person name="Kreitlow A."/>
            <person name="Alssahen M."/>
            <person name="Malorny B."/>
            <person name="Laemmler C."/>
            <person name="Prenger-Berninghoff E."/>
            <person name="Siebert U."/>
            <person name="Ploetz M."/>
            <person name="Abdulmawjood A."/>
        </authorList>
    </citation>
    <scope>NUCLEOTIDE SEQUENCE</scope>
    <source>
        <strain evidence="9">DSM 28752</strain>
    </source>
</reference>
<comment type="similarity">
    <text evidence="2">Belongs to the BCCT transporter (TC 2.A.15) family.</text>
</comment>
<feature type="transmembrane region" description="Helical" evidence="8">
    <location>
        <begin position="195"/>
        <end position="221"/>
    </location>
</feature>
<keyword evidence="10" id="KW-1185">Reference proteome</keyword>
<dbReference type="Proteomes" id="UP001056109">
    <property type="component" value="Chromosome"/>
</dbReference>
<keyword evidence="3" id="KW-0813">Transport</keyword>
<evidence type="ECO:0000256" key="2">
    <source>
        <dbReference type="ARBA" id="ARBA00005658"/>
    </source>
</evidence>
<proteinExistence type="inferred from homology"/>
<dbReference type="RefSeq" id="WP_252673692.1">
    <property type="nucleotide sequence ID" value="NZ_CP099547.1"/>
</dbReference>
<gene>
    <name evidence="9" type="ORF">NG665_02280</name>
</gene>
<dbReference type="Pfam" id="PF02028">
    <property type="entry name" value="BCCT"/>
    <property type="match status" value="1"/>
</dbReference>
<sequence>MQTTTDNSRKSITVKKRVFWGSALSITALAAWTILGPNTAGDVLGAATLWIGRWFGWFYILLGTACVIFVFYIAFSRYGNIRLSSPNSRPEYSNLAWASMLFAAGIGTDILFFSVAEPVSQYMNPPQGVPQSIQAAEQAPVWAIFHYGITGWAMYALMGLALGYFTYRRGRPIAARTALEPIFGERAMAGVLGDVVDIAAILGAVFGVVTTLGIGVVQINVGLDIMFGIDKGLPAQIVLIFIAVGLAIISAVSGVARGIRILSQINVIGALALIGWVLITGRPEFLLNTMVSNIGDLVAYFPQMTMDTMAYSDAELWKMPGHYSSGHGGWHGRLSLVCSWLEYLEGAQSANSFLV</sequence>
<keyword evidence="4" id="KW-1003">Cell membrane</keyword>
<dbReference type="EMBL" id="CP099547">
    <property type="protein sequence ID" value="USR79833.1"/>
    <property type="molecule type" value="Genomic_DNA"/>
</dbReference>
<evidence type="ECO:0000313" key="10">
    <source>
        <dbReference type="Proteomes" id="UP001056109"/>
    </source>
</evidence>
<dbReference type="PANTHER" id="PTHR30047:SF7">
    <property type="entry name" value="HIGH-AFFINITY CHOLINE TRANSPORT PROTEIN"/>
    <property type="match status" value="1"/>
</dbReference>
<keyword evidence="6 8" id="KW-1133">Transmembrane helix</keyword>
<evidence type="ECO:0000256" key="5">
    <source>
        <dbReference type="ARBA" id="ARBA00022692"/>
    </source>
</evidence>
<evidence type="ECO:0000256" key="4">
    <source>
        <dbReference type="ARBA" id="ARBA00022475"/>
    </source>
</evidence>
<keyword evidence="7 8" id="KW-0472">Membrane</keyword>
<organism evidence="9 10">
    <name type="scientific">Arcanobacterium pinnipediorum</name>
    <dbReference type="NCBI Taxonomy" id="1503041"/>
    <lineage>
        <taxon>Bacteria</taxon>
        <taxon>Bacillati</taxon>
        <taxon>Actinomycetota</taxon>
        <taxon>Actinomycetes</taxon>
        <taxon>Actinomycetales</taxon>
        <taxon>Actinomycetaceae</taxon>
        <taxon>Arcanobacterium</taxon>
    </lineage>
</organism>
<accession>A0ABY5AI11</accession>
<feature type="transmembrane region" description="Helical" evidence="8">
    <location>
        <begin position="55"/>
        <end position="75"/>
    </location>
</feature>
<evidence type="ECO:0000256" key="1">
    <source>
        <dbReference type="ARBA" id="ARBA00004651"/>
    </source>
</evidence>
<dbReference type="InterPro" id="IPR000060">
    <property type="entry name" value="BCCT_transptr"/>
</dbReference>
<evidence type="ECO:0000256" key="6">
    <source>
        <dbReference type="ARBA" id="ARBA00022989"/>
    </source>
</evidence>
<protein>
    <submittedName>
        <fullName evidence="9">BCCT family transporter</fullName>
    </submittedName>
</protein>
<evidence type="ECO:0000256" key="8">
    <source>
        <dbReference type="SAM" id="Phobius"/>
    </source>
</evidence>
<comment type="subcellular location">
    <subcellularLocation>
        <location evidence="1">Cell membrane</location>
        <topology evidence="1">Multi-pass membrane protein</topology>
    </subcellularLocation>
</comment>
<evidence type="ECO:0000256" key="3">
    <source>
        <dbReference type="ARBA" id="ARBA00022448"/>
    </source>
</evidence>
<feature type="transmembrane region" description="Helical" evidence="8">
    <location>
        <begin position="261"/>
        <end position="279"/>
    </location>
</feature>
<name>A0ABY5AI11_9ACTO</name>
<evidence type="ECO:0000313" key="9">
    <source>
        <dbReference type="EMBL" id="USR79833.1"/>
    </source>
</evidence>
<feature type="transmembrane region" description="Helical" evidence="8">
    <location>
        <begin position="233"/>
        <end position="254"/>
    </location>
</feature>